<evidence type="ECO:0000313" key="2">
    <source>
        <dbReference type="EMBL" id="KAK5162922.1"/>
    </source>
</evidence>
<keyword evidence="1" id="KW-0732">Signal</keyword>
<sequence length="202" mass="22199">MFAAAVNFAAVLLSLVSGAIASSANLVERQSTAYVVNGDFSEPLLGTWEVIPEGAVNDGIVTRTKNHRNTVVPFSVPGDCSVDSVPSYELPGTIANVKPGYRYRVSWDYLFSEHWQYAFWRFSAQPTGGHGLRGLDYTRTVKKNEWYTFTGGFKIKADRPKVLNPTNVTLIIGYWKCSSVGPNGFSGDVPIDNVRVRESSPV</sequence>
<dbReference type="Proteomes" id="UP001337655">
    <property type="component" value="Unassembled WGS sequence"/>
</dbReference>
<dbReference type="Gene3D" id="2.60.120.260">
    <property type="entry name" value="Galactose-binding domain-like"/>
    <property type="match status" value="1"/>
</dbReference>
<feature type="signal peptide" evidence="1">
    <location>
        <begin position="1"/>
        <end position="21"/>
    </location>
</feature>
<accession>A0AAV9NTZ3</accession>
<feature type="chain" id="PRO_5043709766" description="CBM-cenC domain-containing protein" evidence="1">
    <location>
        <begin position="22"/>
        <end position="202"/>
    </location>
</feature>
<evidence type="ECO:0000256" key="1">
    <source>
        <dbReference type="SAM" id="SignalP"/>
    </source>
</evidence>
<dbReference type="GeneID" id="89932403"/>
<organism evidence="2 3">
    <name type="scientific">Saxophila tyrrhenica</name>
    <dbReference type="NCBI Taxonomy" id="1690608"/>
    <lineage>
        <taxon>Eukaryota</taxon>
        <taxon>Fungi</taxon>
        <taxon>Dikarya</taxon>
        <taxon>Ascomycota</taxon>
        <taxon>Pezizomycotina</taxon>
        <taxon>Dothideomycetes</taxon>
        <taxon>Dothideomycetidae</taxon>
        <taxon>Mycosphaerellales</taxon>
        <taxon>Extremaceae</taxon>
        <taxon>Saxophila</taxon>
    </lineage>
</organism>
<name>A0AAV9NTZ3_9PEZI</name>
<keyword evidence="3" id="KW-1185">Reference proteome</keyword>
<evidence type="ECO:0008006" key="4">
    <source>
        <dbReference type="Google" id="ProtNLM"/>
    </source>
</evidence>
<proteinExistence type="predicted"/>
<evidence type="ECO:0000313" key="3">
    <source>
        <dbReference type="Proteomes" id="UP001337655"/>
    </source>
</evidence>
<protein>
    <recommendedName>
        <fullName evidence="4">CBM-cenC domain-containing protein</fullName>
    </recommendedName>
</protein>
<gene>
    <name evidence="2" type="ORF">LTR77_011083</name>
</gene>
<reference evidence="2 3" key="1">
    <citation type="submission" date="2023-08" db="EMBL/GenBank/DDBJ databases">
        <title>Black Yeasts Isolated from many extreme environments.</title>
        <authorList>
            <person name="Coleine C."/>
            <person name="Stajich J.E."/>
            <person name="Selbmann L."/>
        </authorList>
    </citation>
    <scope>NUCLEOTIDE SEQUENCE [LARGE SCALE GENOMIC DNA]</scope>
    <source>
        <strain evidence="2 3">CCFEE 5935</strain>
    </source>
</reference>
<dbReference type="AlphaFoldDB" id="A0AAV9NTZ3"/>
<dbReference type="EMBL" id="JAVRRT010000031">
    <property type="protein sequence ID" value="KAK5162922.1"/>
    <property type="molecule type" value="Genomic_DNA"/>
</dbReference>
<dbReference type="RefSeq" id="XP_064653521.1">
    <property type="nucleotide sequence ID" value="XM_064808295.1"/>
</dbReference>
<comment type="caution">
    <text evidence="2">The sequence shown here is derived from an EMBL/GenBank/DDBJ whole genome shotgun (WGS) entry which is preliminary data.</text>
</comment>